<dbReference type="Proteomes" id="UP000189981">
    <property type="component" value="Unassembled WGS sequence"/>
</dbReference>
<feature type="transmembrane region" description="Helical" evidence="1">
    <location>
        <begin position="12"/>
        <end position="31"/>
    </location>
</feature>
<keyword evidence="1" id="KW-1133">Transmembrane helix</keyword>
<dbReference type="RefSeq" id="WP_079701741.1">
    <property type="nucleotide sequence ID" value="NZ_FUYR01000001.1"/>
</dbReference>
<accession>A0A1T5B352</accession>
<reference evidence="3" key="1">
    <citation type="submission" date="2017-02" db="EMBL/GenBank/DDBJ databases">
        <authorList>
            <person name="Varghese N."/>
            <person name="Submissions S."/>
        </authorList>
    </citation>
    <scope>NUCLEOTIDE SEQUENCE [LARGE SCALE GENOMIC DNA]</scope>
    <source>
        <strain evidence="3">DSM 22385</strain>
    </source>
</reference>
<protein>
    <submittedName>
        <fullName evidence="2">Uncharacterized protein</fullName>
    </submittedName>
</protein>
<dbReference type="AlphaFoldDB" id="A0A1T5B352"/>
<dbReference type="STRING" id="572036.SAMN05661099_1243"/>
<evidence type="ECO:0000256" key="1">
    <source>
        <dbReference type="SAM" id="Phobius"/>
    </source>
</evidence>
<organism evidence="2 3">
    <name type="scientific">Daejeonella lutea</name>
    <dbReference type="NCBI Taxonomy" id="572036"/>
    <lineage>
        <taxon>Bacteria</taxon>
        <taxon>Pseudomonadati</taxon>
        <taxon>Bacteroidota</taxon>
        <taxon>Sphingobacteriia</taxon>
        <taxon>Sphingobacteriales</taxon>
        <taxon>Sphingobacteriaceae</taxon>
        <taxon>Daejeonella</taxon>
    </lineage>
</organism>
<keyword evidence="1" id="KW-0812">Transmembrane</keyword>
<proteinExistence type="predicted"/>
<keyword evidence="1" id="KW-0472">Membrane</keyword>
<evidence type="ECO:0000313" key="3">
    <source>
        <dbReference type="Proteomes" id="UP000189981"/>
    </source>
</evidence>
<feature type="transmembrane region" description="Helical" evidence="1">
    <location>
        <begin position="85"/>
        <end position="103"/>
    </location>
</feature>
<sequence>MYPTIIALHSLIRWFVLISLLYSISRAYIGWLRTKPFAKHDNLSRALTARFAEIQFLLGVILYFLSPIVDYFLHNFKDAIHLREIRFFGMEHITMMIIAVGVITTGSGKVKGMPTDQEKFKTMAIWFSIGLLIILTSIPWPFSPLVSRPWIRTF</sequence>
<gene>
    <name evidence="2" type="ORF">SAMN05661099_1243</name>
</gene>
<dbReference type="OrthoDB" id="329514at2"/>
<feature type="transmembrane region" description="Helical" evidence="1">
    <location>
        <begin position="51"/>
        <end position="73"/>
    </location>
</feature>
<evidence type="ECO:0000313" key="2">
    <source>
        <dbReference type="EMBL" id="SKB41644.1"/>
    </source>
</evidence>
<feature type="transmembrane region" description="Helical" evidence="1">
    <location>
        <begin position="123"/>
        <end position="142"/>
    </location>
</feature>
<keyword evidence="3" id="KW-1185">Reference proteome</keyword>
<name>A0A1T5B352_9SPHI</name>
<dbReference type="EMBL" id="FUYR01000001">
    <property type="protein sequence ID" value="SKB41644.1"/>
    <property type="molecule type" value="Genomic_DNA"/>
</dbReference>